<dbReference type="Proteomes" id="UP000314294">
    <property type="component" value="Unassembled WGS sequence"/>
</dbReference>
<keyword evidence="2" id="KW-0732">Signal</keyword>
<evidence type="ECO:0000256" key="1">
    <source>
        <dbReference type="SAM" id="MobiDB-lite"/>
    </source>
</evidence>
<organism evidence="3 4">
    <name type="scientific">Liparis tanakae</name>
    <name type="common">Tanaka's snailfish</name>
    <dbReference type="NCBI Taxonomy" id="230148"/>
    <lineage>
        <taxon>Eukaryota</taxon>
        <taxon>Metazoa</taxon>
        <taxon>Chordata</taxon>
        <taxon>Craniata</taxon>
        <taxon>Vertebrata</taxon>
        <taxon>Euteleostomi</taxon>
        <taxon>Actinopterygii</taxon>
        <taxon>Neopterygii</taxon>
        <taxon>Teleostei</taxon>
        <taxon>Neoteleostei</taxon>
        <taxon>Acanthomorphata</taxon>
        <taxon>Eupercaria</taxon>
        <taxon>Perciformes</taxon>
        <taxon>Cottioidei</taxon>
        <taxon>Cottales</taxon>
        <taxon>Liparidae</taxon>
        <taxon>Liparis</taxon>
    </lineage>
</organism>
<evidence type="ECO:0000313" key="4">
    <source>
        <dbReference type="Proteomes" id="UP000314294"/>
    </source>
</evidence>
<feature type="chain" id="PRO_5021252863" evidence="2">
    <location>
        <begin position="19"/>
        <end position="65"/>
    </location>
</feature>
<dbReference type="AlphaFoldDB" id="A0A4Z2F4W3"/>
<evidence type="ECO:0000313" key="3">
    <source>
        <dbReference type="EMBL" id="TNN36148.1"/>
    </source>
</evidence>
<feature type="signal peptide" evidence="2">
    <location>
        <begin position="1"/>
        <end position="18"/>
    </location>
</feature>
<feature type="region of interest" description="Disordered" evidence="1">
    <location>
        <begin position="28"/>
        <end position="49"/>
    </location>
</feature>
<proteinExistence type="predicted"/>
<sequence length="65" mass="7423">MLLLLVPACVLAYGDGAARSIRLFLTSSHRDGESQGETERDGERRRETERDFLMHELTLKDLHPI</sequence>
<dbReference type="EMBL" id="SRLO01001655">
    <property type="protein sequence ID" value="TNN36148.1"/>
    <property type="molecule type" value="Genomic_DNA"/>
</dbReference>
<comment type="caution">
    <text evidence="3">The sequence shown here is derived from an EMBL/GenBank/DDBJ whole genome shotgun (WGS) entry which is preliminary data.</text>
</comment>
<name>A0A4Z2F4W3_9TELE</name>
<accession>A0A4Z2F4W3</accession>
<keyword evidence="4" id="KW-1185">Reference proteome</keyword>
<reference evidence="3 4" key="1">
    <citation type="submission" date="2019-03" db="EMBL/GenBank/DDBJ databases">
        <title>First draft genome of Liparis tanakae, snailfish: a comprehensive survey of snailfish specific genes.</title>
        <authorList>
            <person name="Kim W."/>
            <person name="Song I."/>
            <person name="Jeong J.-H."/>
            <person name="Kim D."/>
            <person name="Kim S."/>
            <person name="Ryu S."/>
            <person name="Song J.Y."/>
            <person name="Lee S.K."/>
        </authorList>
    </citation>
    <scope>NUCLEOTIDE SEQUENCE [LARGE SCALE GENOMIC DNA]</scope>
    <source>
        <tissue evidence="3">Muscle</tissue>
    </source>
</reference>
<protein>
    <submittedName>
        <fullName evidence="3">Uncharacterized protein</fullName>
    </submittedName>
</protein>
<evidence type="ECO:0000256" key="2">
    <source>
        <dbReference type="SAM" id="SignalP"/>
    </source>
</evidence>
<gene>
    <name evidence="3" type="ORF">EYF80_053690</name>
</gene>